<name>A0A6A6EUK8_9PEZI</name>
<accession>A0A6A6EUK8</accession>
<sequence length="83" mass="9343">MLNMVPHKQPPHSPAPQKELAFVIQYSHRVQSQWFGEGAMRQKASTAAQRLVLALRQKRELQTPGNTIAIEVEKMRIAGQPGQ</sequence>
<evidence type="ECO:0000313" key="2">
    <source>
        <dbReference type="Proteomes" id="UP000800200"/>
    </source>
</evidence>
<dbReference type="Proteomes" id="UP000800200">
    <property type="component" value="Unassembled WGS sequence"/>
</dbReference>
<gene>
    <name evidence="1" type="ORF">K469DRAFT_238636</name>
</gene>
<proteinExistence type="predicted"/>
<protein>
    <submittedName>
        <fullName evidence="1">Uncharacterized protein</fullName>
    </submittedName>
</protein>
<reference evidence="1" key="1">
    <citation type="journal article" date="2020" name="Stud. Mycol.">
        <title>101 Dothideomycetes genomes: a test case for predicting lifestyles and emergence of pathogens.</title>
        <authorList>
            <person name="Haridas S."/>
            <person name="Albert R."/>
            <person name="Binder M."/>
            <person name="Bloem J."/>
            <person name="Labutti K."/>
            <person name="Salamov A."/>
            <person name="Andreopoulos B."/>
            <person name="Baker S."/>
            <person name="Barry K."/>
            <person name="Bills G."/>
            <person name="Bluhm B."/>
            <person name="Cannon C."/>
            <person name="Castanera R."/>
            <person name="Culley D."/>
            <person name="Daum C."/>
            <person name="Ezra D."/>
            <person name="Gonzalez J."/>
            <person name="Henrissat B."/>
            <person name="Kuo A."/>
            <person name="Liang C."/>
            <person name="Lipzen A."/>
            <person name="Lutzoni F."/>
            <person name="Magnuson J."/>
            <person name="Mondo S."/>
            <person name="Nolan M."/>
            <person name="Ohm R."/>
            <person name="Pangilinan J."/>
            <person name="Park H.-J."/>
            <person name="Ramirez L."/>
            <person name="Alfaro M."/>
            <person name="Sun H."/>
            <person name="Tritt A."/>
            <person name="Yoshinaga Y."/>
            <person name="Zwiers L.-H."/>
            <person name="Turgeon B."/>
            <person name="Goodwin S."/>
            <person name="Spatafora J."/>
            <person name="Crous P."/>
            <person name="Grigoriev I."/>
        </authorList>
    </citation>
    <scope>NUCLEOTIDE SEQUENCE</scope>
    <source>
        <strain evidence="1">CBS 207.26</strain>
    </source>
</reference>
<evidence type="ECO:0000313" key="1">
    <source>
        <dbReference type="EMBL" id="KAF2193566.1"/>
    </source>
</evidence>
<keyword evidence="2" id="KW-1185">Reference proteome</keyword>
<dbReference type="AlphaFoldDB" id="A0A6A6EUK8"/>
<organism evidence="1 2">
    <name type="scientific">Zopfia rhizophila CBS 207.26</name>
    <dbReference type="NCBI Taxonomy" id="1314779"/>
    <lineage>
        <taxon>Eukaryota</taxon>
        <taxon>Fungi</taxon>
        <taxon>Dikarya</taxon>
        <taxon>Ascomycota</taxon>
        <taxon>Pezizomycotina</taxon>
        <taxon>Dothideomycetes</taxon>
        <taxon>Dothideomycetes incertae sedis</taxon>
        <taxon>Zopfiaceae</taxon>
        <taxon>Zopfia</taxon>
    </lineage>
</organism>
<dbReference type="EMBL" id="ML994613">
    <property type="protein sequence ID" value="KAF2193566.1"/>
    <property type="molecule type" value="Genomic_DNA"/>
</dbReference>